<gene>
    <name evidence="3" type="ORF">AABB24_014974</name>
</gene>
<dbReference type="SUPFAM" id="SSF101447">
    <property type="entry name" value="Formin homology 2 domain (FH2 domain)"/>
    <property type="match status" value="1"/>
</dbReference>
<feature type="region of interest" description="Disordered" evidence="1">
    <location>
        <begin position="1"/>
        <end position="59"/>
    </location>
</feature>
<dbReference type="PANTHER" id="PTHR34272">
    <property type="entry name" value="EXPRESSED PROTEIN"/>
    <property type="match status" value="1"/>
</dbReference>
<dbReference type="InterPro" id="IPR055513">
    <property type="entry name" value="DUF7086"/>
</dbReference>
<evidence type="ECO:0000259" key="2">
    <source>
        <dbReference type="Pfam" id="PF23324"/>
    </source>
</evidence>
<evidence type="ECO:0000256" key="1">
    <source>
        <dbReference type="SAM" id="MobiDB-lite"/>
    </source>
</evidence>
<accession>A0ABD2U109</accession>
<dbReference type="EMBL" id="JBJKTR010000008">
    <property type="protein sequence ID" value="KAL3362360.1"/>
    <property type="molecule type" value="Genomic_DNA"/>
</dbReference>
<dbReference type="Pfam" id="PF23324">
    <property type="entry name" value="DUF7086"/>
    <property type="match status" value="1"/>
</dbReference>
<dbReference type="Proteomes" id="UP001627284">
    <property type="component" value="Unassembled WGS sequence"/>
</dbReference>
<dbReference type="AlphaFoldDB" id="A0ABD2U109"/>
<proteinExistence type="predicted"/>
<keyword evidence="4" id="KW-1185">Reference proteome</keyword>
<comment type="caution">
    <text evidence="3">The sequence shown here is derived from an EMBL/GenBank/DDBJ whole genome shotgun (WGS) entry which is preliminary data.</text>
</comment>
<name>A0ABD2U109_9SOLN</name>
<evidence type="ECO:0000313" key="3">
    <source>
        <dbReference type="EMBL" id="KAL3362360.1"/>
    </source>
</evidence>
<feature type="compositionally biased region" description="Polar residues" evidence="1">
    <location>
        <begin position="1"/>
        <end position="17"/>
    </location>
</feature>
<dbReference type="PANTHER" id="PTHR34272:SF1">
    <property type="entry name" value="EXPRESSED PROTEIN"/>
    <property type="match status" value="1"/>
</dbReference>
<feature type="compositionally biased region" description="Pro residues" evidence="1">
    <location>
        <begin position="19"/>
        <end position="39"/>
    </location>
</feature>
<protein>
    <recommendedName>
        <fullName evidence="2">DUF7086 domain-containing protein</fullName>
    </recommendedName>
</protein>
<evidence type="ECO:0000313" key="4">
    <source>
        <dbReference type="Proteomes" id="UP001627284"/>
    </source>
</evidence>
<feature type="domain" description="DUF7086" evidence="2">
    <location>
        <begin position="72"/>
        <end position="204"/>
    </location>
</feature>
<organism evidence="3 4">
    <name type="scientific">Solanum stoloniferum</name>
    <dbReference type="NCBI Taxonomy" id="62892"/>
    <lineage>
        <taxon>Eukaryota</taxon>
        <taxon>Viridiplantae</taxon>
        <taxon>Streptophyta</taxon>
        <taxon>Embryophyta</taxon>
        <taxon>Tracheophyta</taxon>
        <taxon>Spermatophyta</taxon>
        <taxon>Magnoliopsida</taxon>
        <taxon>eudicotyledons</taxon>
        <taxon>Gunneridae</taxon>
        <taxon>Pentapetalae</taxon>
        <taxon>asterids</taxon>
        <taxon>lamiids</taxon>
        <taxon>Solanales</taxon>
        <taxon>Solanaceae</taxon>
        <taxon>Solanoideae</taxon>
        <taxon>Solaneae</taxon>
        <taxon>Solanum</taxon>
    </lineage>
</organism>
<sequence>MATNSNEIDNNLLTLSLSFPPPPVVAPPPPPPPPPPPSSRRPRKRKRTLKSETIPPPYPWATNHRAKVHSLNMLRLNQISTITGEVQCRRCDRKYEIGFDLCDKFAQVGSFILANKELMHQRAPSIWMNPIYLNCKFCEQENSVKPIIASKKKSINWVFLLLGQFIGCCTLDQLKYFCKHNEIHRTGAKDRVLYQTYLSLCRQLDNTGPFYY</sequence>
<reference evidence="3 4" key="1">
    <citation type="submission" date="2024-05" db="EMBL/GenBank/DDBJ databases">
        <title>De novo assembly of an allotetraploid wild potato.</title>
        <authorList>
            <person name="Hosaka A.J."/>
        </authorList>
    </citation>
    <scope>NUCLEOTIDE SEQUENCE [LARGE SCALE GENOMIC DNA]</scope>
    <source>
        <tissue evidence="3">Young leaves</tissue>
    </source>
</reference>